<accession>T1IIN5</accession>
<dbReference type="AlphaFoldDB" id="T1IIN5"/>
<dbReference type="HOGENOM" id="CLU_302541_0_0_1"/>
<dbReference type="PROSITE" id="PS50878">
    <property type="entry name" value="RT_POL"/>
    <property type="match status" value="1"/>
</dbReference>
<reference evidence="2" key="2">
    <citation type="submission" date="2015-02" db="UniProtKB">
        <authorList>
            <consortium name="EnsemblMetazoa"/>
        </authorList>
    </citation>
    <scope>IDENTIFICATION</scope>
</reference>
<name>T1IIN5_STRMM</name>
<feature type="domain" description="Reverse transcriptase" evidence="1">
    <location>
        <begin position="332"/>
        <end position="562"/>
    </location>
</feature>
<dbReference type="OMA" id="RWTEDEN"/>
<dbReference type="InterPro" id="IPR000477">
    <property type="entry name" value="RT_dom"/>
</dbReference>
<keyword evidence="3" id="KW-1185">Reference proteome</keyword>
<evidence type="ECO:0000313" key="2">
    <source>
        <dbReference type="EnsemblMetazoa" id="SMAR000738-PA"/>
    </source>
</evidence>
<protein>
    <recommendedName>
        <fullName evidence="1">Reverse transcriptase domain-containing protein</fullName>
    </recommendedName>
</protein>
<reference evidence="3" key="1">
    <citation type="submission" date="2011-05" db="EMBL/GenBank/DDBJ databases">
        <authorList>
            <person name="Richards S.R."/>
            <person name="Qu J."/>
            <person name="Jiang H."/>
            <person name="Jhangiani S.N."/>
            <person name="Agravi P."/>
            <person name="Goodspeed R."/>
            <person name="Gross S."/>
            <person name="Mandapat C."/>
            <person name="Jackson L."/>
            <person name="Mathew T."/>
            <person name="Pu L."/>
            <person name="Thornton R."/>
            <person name="Saada N."/>
            <person name="Wilczek-Boney K.B."/>
            <person name="Lee S."/>
            <person name="Kovar C."/>
            <person name="Wu Y."/>
            <person name="Scherer S.E."/>
            <person name="Worley K.C."/>
            <person name="Muzny D.M."/>
            <person name="Gibbs R."/>
        </authorList>
    </citation>
    <scope>NUCLEOTIDE SEQUENCE</scope>
    <source>
        <strain evidence="3">Brora</strain>
    </source>
</reference>
<dbReference type="Pfam" id="PF00078">
    <property type="entry name" value="RVT_1"/>
    <property type="match status" value="1"/>
</dbReference>
<dbReference type="CDD" id="cd01650">
    <property type="entry name" value="RT_nLTR_like"/>
    <property type="match status" value="1"/>
</dbReference>
<organism evidence="2 3">
    <name type="scientific">Strigamia maritima</name>
    <name type="common">European centipede</name>
    <name type="synonym">Geophilus maritimus</name>
    <dbReference type="NCBI Taxonomy" id="126957"/>
    <lineage>
        <taxon>Eukaryota</taxon>
        <taxon>Metazoa</taxon>
        <taxon>Ecdysozoa</taxon>
        <taxon>Arthropoda</taxon>
        <taxon>Myriapoda</taxon>
        <taxon>Chilopoda</taxon>
        <taxon>Pleurostigmophora</taxon>
        <taxon>Geophilomorpha</taxon>
        <taxon>Linotaeniidae</taxon>
        <taxon>Strigamia</taxon>
    </lineage>
</organism>
<evidence type="ECO:0000313" key="3">
    <source>
        <dbReference type="Proteomes" id="UP000014500"/>
    </source>
</evidence>
<proteinExistence type="predicted"/>
<dbReference type="EnsemblMetazoa" id="SMAR000738-RA">
    <property type="protein sequence ID" value="SMAR000738-PA"/>
    <property type="gene ID" value="SMAR000738"/>
</dbReference>
<dbReference type="Proteomes" id="UP000014500">
    <property type="component" value="Unassembled WGS sequence"/>
</dbReference>
<dbReference type="PANTHER" id="PTHR47027">
    <property type="entry name" value="REVERSE TRANSCRIPTASE DOMAIN-CONTAINING PROTEIN"/>
    <property type="match status" value="1"/>
</dbReference>
<evidence type="ECO:0000259" key="1">
    <source>
        <dbReference type="PROSITE" id="PS50878"/>
    </source>
</evidence>
<dbReference type="Gene3D" id="3.60.10.10">
    <property type="entry name" value="Endonuclease/exonuclease/phosphatase"/>
    <property type="match status" value="1"/>
</dbReference>
<dbReference type="InterPro" id="IPR036691">
    <property type="entry name" value="Endo/exonu/phosph_ase_sf"/>
</dbReference>
<dbReference type="SUPFAM" id="SSF56219">
    <property type="entry name" value="DNase I-like"/>
    <property type="match status" value="1"/>
</dbReference>
<dbReference type="PhylomeDB" id="T1IIN5"/>
<sequence>MVHTPGNNGLHVLHEELEFVLDEATRLGAQFMMIGDFNARIGEENISIDDMIIALISEDKIFNYEGDYKGKYTFIGTLGASVIDYFIVKEDDPSMSLEILPRVESEHMPLAVKLDWTLDKGPPATYPKQLERLPSLESMESDSLIGTLSRCITGAATDAGLKMDSGYQISEHWFDKDCRREKRNVRRLLYKFRKSKTDDNRFMYTKAKKDLRVLYQMKKKSREDRIWNKISASKSTTEFWQEINKFRKKKNRRGQDILLYEWKEHFMTILDGSNELRVTANQHQVAEELIFGHHEFLDRLGILSCLCMWIKTDNADYMSYQSILSFLDADFDVAELKKATANLKVGKAPDLDGEERDTSNYREITLLNGLYKIMTAMMASRLQRWTEDENIITENQAGFCKSYGMRDNLFVLNALINNRTRNQKGKLYVCFIDFKAAFDKINRGRLMEKLWMVGIRGRMIKSIYSSTGNVVATDLDMSELFWTFDGVRQVIGKRKIFALKFADDIAAVAIDREGLAEMLVLLEKYTRKNFLTLNVQKNKIMVFRNGGRKAVRDKWSFAGHAIEVVNRYKYLGVWFTTKNSFGLHLDLMRGRAQKVVNATWSVTKRAGLRSIDSKIRLFQSLILPIVMYGVEVWGVRRWEAVEGVHRKYMKMALGLNSNTPDYLWELELGRNDLECTALKRIFGYVLHVLNMDESRWPKVCFKEMIKVECHPKFTWWRDFEVAVNTVGSAELITALRENDIDNVKLMMGSALVKKMEQGLQERWALCDCSSFCPFYQDIKHDILPAAYLRSSEVTVHMREAWTRLRCGNEHKKWLSAAEQRCRLCEGDIESLDHIFVHCPALVFPRSLSNKWSRWHQVLEGPVDVDLFDILFAFRFRCAAGRAEDI</sequence>
<dbReference type="eggNOG" id="KOG1075">
    <property type="taxonomic scope" value="Eukaryota"/>
</dbReference>
<dbReference type="EMBL" id="AFFK01014399">
    <property type="status" value="NOT_ANNOTATED_CDS"/>
    <property type="molecule type" value="Genomic_DNA"/>
</dbReference>
<dbReference type="STRING" id="126957.T1IIN5"/>
<dbReference type="PANTHER" id="PTHR47027:SF20">
    <property type="entry name" value="REVERSE TRANSCRIPTASE-LIKE PROTEIN WITH RNA-DIRECTED DNA POLYMERASE DOMAIN"/>
    <property type="match status" value="1"/>
</dbReference>